<dbReference type="EMBL" id="SZPZ01000002">
    <property type="protein sequence ID" value="TKK80557.1"/>
    <property type="molecule type" value="Genomic_DNA"/>
</dbReference>
<dbReference type="Pfam" id="PF04237">
    <property type="entry name" value="YjbR"/>
    <property type="match status" value="1"/>
</dbReference>
<evidence type="ECO:0000313" key="1">
    <source>
        <dbReference type="EMBL" id="TKK80557.1"/>
    </source>
</evidence>
<protein>
    <recommendedName>
        <fullName evidence="3">DNA-binding protein (MmcQ/YjbR family)</fullName>
    </recommendedName>
</protein>
<dbReference type="InterPro" id="IPR038056">
    <property type="entry name" value="YjbR-like_sf"/>
</dbReference>
<keyword evidence="2" id="KW-1185">Reference proteome</keyword>
<evidence type="ECO:0008006" key="3">
    <source>
        <dbReference type="Google" id="ProtNLM"/>
    </source>
</evidence>
<evidence type="ECO:0000313" key="2">
    <source>
        <dbReference type="Proteomes" id="UP000305836"/>
    </source>
</evidence>
<dbReference type="OrthoDB" id="3194910at2"/>
<dbReference type="SUPFAM" id="SSF142906">
    <property type="entry name" value="YjbR-like"/>
    <property type="match status" value="1"/>
</dbReference>
<gene>
    <name evidence="1" type="ORF">FDA38_15500</name>
</gene>
<reference evidence="1 2" key="1">
    <citation type="submission" date="2019-04" db="EMBL/GenBank/DDBJ databases">
        <title>Kribbella sp. NEAU-THZ 27 nov., a novel actinomycete isolated from soil.</title>
        <authorList>
            <person name="Duan L."/>
        </authorList>
    </citation>
    <scope>NUCLEOTIDE SEQUENCE [LARGE SCALE GENOMIC DNA]</scope>
    <source>
        <strain evidence="2">NEAU-THZ27</strain>
    </source>
</reference>
<dbReference type="PANTHER" id="PTHR35145">
    <property type="entry name" value="CYTOPLASMIC PROTEIN-RELATED"/>
    <property type="match status" value="1"/>
</dbReference>
<accession>A0A4U3M0B3</accession>
<dbReference type="InterPro" id="IPR058532">
    <property type="entry name" value="YjbR/MT2646/Rv2570-like"/>
</dbReference>
<dbReference type="Gene3D" id="3.90.1150.30">
    <property type="match status" value="1"/>
</dbReference>
<organism evidence="1 2">
    <name type="scientific">Kribbella jiaozuonensis</name>
    <dbReference type="NCBI Taxonomy" id="2575441"/>
    <lineage>
        <taxon>Bacteria</taxon>
        <taxon>Bacillati</taxon>
        <taxon>Actinomycetota</taxon>
        <taxon>Actinomycetes</taxon>
        <taxon>Propionibacteriales</taxon>
        <taxon>Kribbellaceae</taxon>
        <taxon>Kribbella</taxon>
    </lineage>
</organism>
<proteinExistence type="predicted"/>
<dbReference type="PANTHER" id="PTHR35145:SF1">
    <property type="entry name" value="CYTOPLASMIC PROTEIN"/>
    <property type="match status" value="1"/>
</dbReference>
<dbReference type="InterPro" id="IPR007351">
    <property type="entry name" value="YjbR"/>
</dbReference>
<dbReference type="RefSeq" id="WP_137254729.1">
    <property type="nucleotide sequence ID" value="NZ_JBHSPQ010000001.1"/>
</dbReference>
<dbReference type="Proteomes" id="UP000305836">
    <property type="component" value="Unassembled WGS sequence"/>
</dbReference>
<sequence length="118" mass="12508">MGGDELLEYCLGKPGAWQDEPWDGDVVAKVGDKIFAFLGSGDSGGVGLKCGANREEADELVDTYPDDVSKMAYIGRSGWNTVRLGGAVPDDEILELIDTSYETIVGKLPKSKRPAVGG</sequence>
<dbReference type="AlphaFoldDB" id="A0A4U3M0B3"/>
<comment type="caution">
    <text evidence="1">The sequence shown here is derived from an EMBL/GenBank/DDBJ whole genome shotgun (WGS) entry which is preliminary data.</text>
</comment>
<name>A0A4U3M0B3_9ACTN</name>